<dbReference type="PANTHER" id="PTHR33365">
    <property type="entry name" value="YALI0B05434P"/>
    <property type="match status" value="1"/>
</dbReference>
<comment type="caution">
    <text evidence="3">The sequence shown here is derived from an EMBL/GenBank/DDBJ whole genome shotgun (WGS) entry which is preliminary data.</text>
</comment>
<protein>
    <recommendedName>
        <fullName evidence="5">Tat pathway signal sequence protein</fullName>
    </recommendedName>
</protein>
<evidence type="ECO:0008006" key="5">
    <source>
        <dbReference type="Google" id="ProtNLM"/>
    </source>
</evidence>
<dbReference type="InterPro" id="IPR021765">
    <property type="entry name" value="UstYa-like"/>
</dbReference>
<accession>A0A8T9C4G5</accession>
<evidence type="ECO:0000256" key="2">
    <source>
        <dbReference type="SAM" id="Phobius"/>
    </source>
</evidence>
<keyword evidence="2" id="KW-1133">Transmembrane helix</keyword>
<gene>
    <name evidence="3" type="ORF">LSUE1_G005404</name>
</gene>
<keyword evidence="2" id="KW-0472">Membrane</keyword>
<dbReference type="GO" id="GO:0043386">
    <property type="term" value="P:mycotoxin biosynthetic process"/>
    <property type="evidence" value="ECO:0007669"/>
    <property type="project" value="InterPro"/>
</dbReference>
<organism evidence="3 4">
    <name type="scientific">Lachnellula suecica</name>
    <dbReference type="NCBI Taxonomy" id="602035"/>
    <lineage>
        <taxon>Eukaryota</taxon>
        <taxon>Fungi</taxon>
        <taxon>Dikarya</taxon>
        <taxon>Ascomycota</taxon>
        <taxon>Pezizomycotina</taxon>
        <taxon>Leotiomycetes</taxon>
        <taxon>Helotiales</taxon>
        <taxon>Lachnaceae</taxon>
        <taxon>Lachnellula</taxon>
    </lineage>
</organism>
<proteinExistence type="inferred from homology"/>
<dbReference type="Pfam" id="PF11807">
    <property type="entry name" value="UstYa"/>
    <property type="match status" value="1"/>
</dbReference>
<comment type="similarity">
    <text evidence="1">Belongs to the ustYa family.</text>
</comment>
<evidence type="ECO:0000313" key="3">
    <source>
        <dbReference type="EMBL" id="TVY80561.1"/>
    </source>
</evidence>
<feature type="transmembrane region" description="Helical" evidence="2">
    <location>
        <begin position="47"/>
        <end position="68"/>
    </location>
</feature>
<evidence type="ECO:0000256" key="1">
    <source>
        <dbReference type="ARBA" id="ARBA00035112"/>
    </source>
</evidence>
<sequence>MSFKSLRLPSFFSRSHTYLKVEKGDDEGSETSCLAASSQPTRNYLRCFIISSLCNVLLAIAIFALFIFEFSMPWRNLTPQAVTRAASSFSPLFDKLPLTTFLKMINGSFMSETDPPDIFRALPSPEVDTAWYPISKPTWITITEPEARSLDKDPSLLVKAPEDWGHGKNKYIAMLDLNHQLHCLNQLRRLAFRDEYPIATTRMDFHKEHWMHCVHILYQNIMCTGSTEIITYNWRETQRFPVPDFDVPKKCRNTNALLKFQERGIIVGMDELREEMEKPGDAVTLPLPPRLKSFLEAHEDE</sequence>
<name>A0A8T9C4G5_9HELO</name>
<keyword evidence="2" id="KW-0812">Transmembrane</keyword>
<dbReference type="OrthoDB" id="3687641at2759"/>
<evidence type="ECO:0000313" key="4">
    <source>
        <dbReference type="Proteomes" id="UP000469558"/>
    </source>
</evidence>
<dbReference type="EMBL" id="QGMK01000659">
    <property type="protein sequence ID" value="TVY80561.1"/>
    <property type="molecule type" value="Genomic_DNA"/>
</dbReference>
<dbReference type="AlphaFoldDB" id="A0A8T9C4G5"/>
<keyword evidence="4" id="KW-1185">Reference proteome</keyword>
<reference evidence="3 4" key="1">
    <citation type="submission" date="2018-05" db="EMBL/GenBank/DDBJ databases">
        <title>Genome sequencing and assembly of the regulated plant pathogen Lachnellula willkommii and related sister species for the development of diagnostic species identification markers.</title>
        <authorList>
            <person name="Giroux E."/>
            <person name="Bilodeau G."/>
        </authorList>
    </citation>
    <scope>NUCLEOTIDE SEQUENCE [LARGE SCALE GENOMIC DNA]</scope>
    <source>
        <strain evidence="3 4">CBS 268.59</strain>
    </source>
</reference>
<dbReference type="Proteomes" id="UP000469558">
    <property type="component" value="Unassembled WGS sequence"/>
</dbReference>
<dbReference type="PANTHER" id="PTHR33365:SF14">
    <property type="entry name" value="TAT PATHWAY SIGNAL SEQUENCE"/>
    <property type="match status" value="1"/>
</dbReference>